<evidence type="ECO:0000256" key="1">
    <source>
        <dbReference type="SAM" id="SignalP"/>
    </source>
</evidence>
<evidence type="ECO:0000313" key="3">
    <source>
        <dbReference type="EMBL" id="OAG24017.1"/>
    </source>
</evidence>
<feature type="signal peptide" evidence="1">
    <location>
        <begin position="1"/>
        <end position="20"/>
    </location>
</feature>
<proteinExistence type="predicted"/>
<protein>
    <recommendedName>
        <fullName evidence="2">Phytase-like domain-containing protein</fullName>
    </recommendedName>
</protein>
<name>A0A177DWJ3_ALTAL</name>
<gene>
    <name evidence="3" type="ORF">CC77DRAFT_1038435</name>
</gene>
<organism evidence="3 4">
    <name type="scientific">Alternaria alternata</name>
    <name type="common">Alternaria rot fungus</name>
    <name type="synonym">Torula alternata</name>
    <dbReference type="NCBI Taxonomy" id="5599"/>
    <lineage>
        <taxon>Eukaryota</taxon>
        <taxon>Fungi</taxon>
        <taxon>Dikarya</taxon>
        <taxon>Ascomycota</taxon>
        <taxon>Pezizomycotina</taxon>
        <taxon>Dothideomycetes</taxon>
        <taxon>Pleosporomycetidae</taxon>
        <taxon>Pleosporales</taxon>
        <taxon>Pleosporineae</taxon>
        <taxon>Pleosporaceae</taxon>
        <taxon>Alternaria</taxon>
        <taxon>Alternaria sect. Alternaria</taxon>
        <taxon>Alternaria alternata complex</taxon>
    </lineage>
</organism>
<sequence length="521" mass="56763">MMLFTVSLSLLALPVSQVIAGPVITRADPTTAANSTTCNGKLYTYEELAGYGKLASDARDKFGDTIGGIGSAIAFERKSWKYKKGAYQGVVWGLPDRGWNTQGTQNTQTRIHKFSVTFTPVEATLENPASPNFQFSYIDTLLLTGPDGTPLTGLDPTETITYPGFPTLPLARYTGNGFGQNGTGGARVPLDTEGLVLGDDKSFWISDEYAAYVYQFDKSGKMIKAIRTPEAFVPRRNGTESFNAASPPIYDPELEITPEDPDSGRGNNQGLEALTASPDGKYLYTMLQSATIQDGGSSAKKRRNTRLLKYRVKDDTTTLEAEYAVQLPVLPTGRVASQSEMHYISETQFLVLARDSNAGHGAESTESIYRNADVIDISEATNVAGTAADANDGQIASKDGVLKSSIVPAAYCQWLSYNNNAQLGRFGLHNGGVQDANLLNEKWESFAMLPVDKDDEIGRSERQNEDEGKQYYLVSFSDNDFITQNGYINFGQNKYVDASGYNLDNQVLVFKVKLPKGANPL</sequence>
<dbReference type="Proteomes" id="UP000077248">
    <property type="component" value="Unassembled WGS sequence"/>
</dbReference>
<evidence type="ECO:0000313" key="4">
    <source>
        <dbReference type="Proteomes" id="UP000077248"/>
    </source>
</evidence>
<feature type="domain" description="Phytase-like" evidence="2">
    <location>
        <begin position="141"/>
        <end position="402"/>
    </location>
</feature>
<dbReference type="PANTHER" id="PTHR37957">
    <property type="entry name" value="BLR7070 PROTEIN"/>
    <property type="match status" value="1"/>
</dbReference>
<dbReference type="EMBL" id="KV441472">
    <property type="protein sequence ID" value="OAG24017.1"/>
    <property type="molecule type" value="Genomic_DNA"/>
</dbReference>
<dbReference type="OMA" id="DYRPRLN"/>
<keyword evidence="4" id="KW-1185">Reference proteome</keyword>
<dbReference type="RefSeq" id="XP_018389438.1">
    <property type="nucleotide sequence ID" value="XM_018527112.1"/>
</dbReference>
<dbReference type="Pfam" id="PF13449">
    <property type="entry name" value="Phytase-like"/>
    <property type="match status" value="1"/>
</dbReference>
<dbReference type="AlphaFoldDB" id="A0A177DWJ3"/>
<dbReference type="KEGG" id="aalt:CC77DRAFT_1038435"/>
<dbReference type="InterPro" id="IPR027372">
    <property type="entry name" value="Phytase-like_dom"/>
</dbReference>
<feature type="chain" id="PRO_5008059860" description="Phytase-like domain-containing protein" evidence="1">
    <location>
        <begin position="21"/>
        <end position="521"/>
    </location>
</feature>
<dbReference type="PANTHER" id="PTHR37957:SF1">
    <property type="entry name" value="PHYTASE-LIKE DOMAIN-CONTAINING PROTEIN"/>
    <property type="match status" value="1"/>
</dbReference>
<evidence type="ECO:0000259" key="2">
    <source>
        <dbReference type="Pfam" id="PF13449"/>
    </source>
</evidence>
<accession>A0A177DWJ3</accession>
<dbReference type="GeneID" id="29112706"/>
<reference evidence="3 4" key="1">
    <citation type="submission" date="2016-05" db="EMBL/GenBank/DDBJ databases">
        <title>Comparative analysis of secretome profiles of manganese(II)-oxidizing ascomycete fungi.</title>
        <authorList>
            <consortium name="DOE Joint Genome Institute"/>
            <person name="Zeiner C.A."/>
            <person name="Purvine S.O."/>
            <person name="Zink E.M."/>
            <person name="Wu S."/>
            <person name="Pasa-Tolic L."/>
            <person name="Chaput D.L."/>
            <person name="Haridas S."/>
            <person name="Grigoriev I.V."/>
            <person name="Santelli C.M."/>
            <person name="Hansel C.M."/>
        </authorList>
    </citation>
    <scope>NUCLEOTIDE SEQUENCE [LARGE SCALE GENOMIC DNA]</scope>
    <source>
        <strain evidence="3 4">SRC1lrK2f</strain>
    </source>
</reference>
<dbReference type="STRING" id="5599.A0A177DWJ3"/>
<dbReference type="VEuPathDB" id="FungiDB:CC77DRAFT_1038435"/>
<keyword evidence="1" id="KW-0732">Signal</keyword>